<evidence type="ECO:0000256" key="8">
    <source>
        <dbReference type="ARBA" id="ARBA00022975"/>
    </source>
</evidence>
<comment type="similarity">
    <text evidence="4">Belongs to the dihydroorotate dehydrogenase family. Type 1 subfamily.</text>
</comment>
<dbReference type="Gene3D" id="3.20.20.70">
    <property type="entry name" value="Aldolase class I"/>
    <property type="match status" value="1"/>
</dbReference>
<keyword evidence="8" id="KW-0665">Pyrimidine biosynthesis</keyword>
<dbReference type="InterPro" id="IPR001295">
    <property type="entry name" value="Dihydroorotate_DH_CS"/>
</dbReference>
<sequence length="320" mass="33022">MRLRPTLRRTGGSSQPEVSLATTVGSLELRSVLCTASGTAGHGAELAPYVDLASLGAMVVKSLSAEPWAGNPAPRVLEATAGMINSVGLQGPGVEAWLEHELPMLLATGASVVASIWGHTVDDFARAAAMLADAPAQVIAVEVNVSCPNLEDRRRMFAHSPSATTEVLDATAACNRPRWAKLSPNVHDIAEIASAARDGGAEAVTLTNTLLAIAIDADSRRPRLGAGRGGLSGPAIKPVALRAVYDCRAALADLPIVGVGGVASATDVVEFLLAGAQAVQVGTASFANPHTLDRIRNDLARWCAHHGVRDVRELIGGAHG</sequence>
<evidence type="ECO:0000256" key="9">
    <source>
        <dbReference type="ARBA" id="ARBA00023002"/>
    </source>
</evidence>
<dbReference type="CDD" id="cd04740">
    <property type="entry name" value="DHOD_1B_like"/>
    <property type="match status" value="1"/>
</dbReference>
<dbReference type="InterPro" id="IPR013785">
    <property type="entry name" value="Aldolase_TIM"/>
</dbReference>
<dbReference type="InterPro" id="IPR005720">
    <property type="entry name" value="Dihydroorotate_DH_cat"/>
</dbReference>
<evidence type="ECO:0000313" key="12">
    <source>
        <dbReference type="EMBL" id="CAB4836416.1"/>
    </source>
</evidence>
<evidence type="ECO:0000256" key="5">
    <source>
        <dbReference type="ARBA" id="ARBA00022490"/>
    </source>
</evidence>
<protein>
    <submittedName>
        <fullName evidence="13">Unannotated protein</fullName>
    </submittedName>
</protein>
<gene>
    <name evidence="11" type="ORF">UFOPK2754_00257</name>
    <name evidence="12" type="ORF">UFOPK3139_02859</name>
    <name evidence="13" type="ORF">UFOPK3967_00870</name>
</gene>
<evidence type="ECO:0000313" key="13">
    <source>
        <dbReference type="EMBL" id="CAB4988982.1"/>
    </source>
</evidence>
<keyword evidence="5" id="KW-0963">Cytoplasm</keyword>
<dbReference type="InterPro" id="IPR050074">
    <property type="entry name" value="DHO_dehydrogenase"/>
</dbReference>
<evidence type="ECO:0000259" key="10">
    <source>
        <dbReference type="Pfam" id="PF01180"/>
    </source>
</evidence>
<dbReference type="EMBL" id="CAEZYR010000005">
    <property type="protein sequence ID" value="CAB4727519.1"/>
    <property type="molecule type" value="Genomic_DNA"/>
</dbReference>
<evidence type="ECO:0000256" key="4">
    <source>
        <dbReference type="ARBA" id="ARBA00008008"/>
    </source>
</evidence>
<accession>A0A6J7NDP1</accession>
<dbReference type="NCBIfam" id="TIGR01037">
    <property type="entry name" value="pyrD_sub1_fam"/>
    <property type="match status" value="1"/>
</dbReference>
<dbReference type="EMBL" id="CAFBOS010000039">
    <property type="protein sequence ID" value="CAB4988982.1"/>
    <property type="molecule type" value="Genomic_DNA"/>
</dbReference>
<dbReference type="InterPro" id="IPR049622">
    <property type="entry name" value="Dihydroorotate_DH_I"/>
</dbReference>
<evidence type="ECO:0000256" key="6">
    <source>
        <dbReference type="ARBA" id="ARBA00022630"/>
    </source>
</evidence>
<dbReference type="PROSITE" id="PS00912">
    <property type="entry name" value="DHODEHASE_2"/>
    <property type="match status" value="1"/>
</dbReference>
<evidence type="ECO:0000256" key="2">
    <source>
        <dbReference type="ARBA" id="ARBA00004496"/>
    </source>
</evidence>
<dbReference type="GO" id="GO:0004152">
    <property type="term" value="F:dihydroorotate dehydrogenase activity"/>
    <property type="evidence" value="ECO:0007669"/>
    <property type="project" value="InterPro"/>
</dbReference>
<evidence type="ECO:0000256" key="3">
    <source>
        <dbReference type="ARBA" id="ARBA00004725"/>
    </source>
</evidence>
<dbReference type="HAMAP" id="MF_00224">
    <property type="entry name" value="DHO_dh_type1"/>
    <property type="match status" value="1"/>
</dbReference>
<dbReference type="InterPro" id="IPR033888">
    <property type="entry name" value="DHOD_1B"/>
</dbReference>
<dbReference type="EMBL" id="CAFABA010000173">
    <property type="protein sequence ID" value="CAB4836416.1"/>
    <property type="molecule type" value="Genomic_DNA"/>
</dbReference>
<keyword evidence="7" id="KW-0288">FMN</keyword>
<dbReference type="AlphaFoldDB" id="A0A6J7NDP1"/>
<dbReference type="InterPro" id="IPR024920">
    <property type="entry name" value="Dihydroorotate_DH_1"/>
</dbReference>
<name>A0A6J7NDP1_9ZZZZ</name>
<comment type="subcellular location">
    <subcellularLocation>
        <location evidence="2">Cytoplasm</location>
    </subcellularLocation>
</comment>
<proteinExistence type="inferred from homology"/>
<dbReference type="PIRSF" id="PIRSF000164">
    <property type="entry name" value="DHO_oxidase"/>
    <property type="match status" value="1"/>
</dbReference>
<dbReference type="GO" id="GO:0006207">
    <property type="term" value="P:'de novo' pyrimidine nucleobase biosynthetic process"/>
    <property type="evidence" value="ECO:0007669"/>
    <property type="project" value="InterPro"/>
</dbReference>
<dbReference type="PANTHER" id="PTHR48109">
    <property type="entry name" value="DIHYDROOROTATE DEHYDROGENASE (QUINONE), MITOCHONDRIAL-RELATED"/>
    <property type="match status" value="1"/>
</dbReference>
<dbReference type="GO" id="GO:0005737">
    <property type="term" value="C:cytoplasm"/>
    <property type="evidence" value="ECO:0007669"/>
    <property type="project" value="UniProtKB-SubCell"/>
</dbReference>
<dbReference type="InterPro" id="IPR012135">
    <property type="entry name" value="Dihydroorotate_DH_1_2"/>
</dbReference>
<dbReference type="Pfam" id="PF01180">
    <property type="entry name" value="DHO_dh"/>
    <property type="match status" value="1"/>
</dbReference>
<keyword evidence="6" id="KW-0285">Flavoprotein</keyword>
<reference evidence="13" key="1">
    <citation type="submission" date="2020-05" db="EMBL/GenBank/DDBJ databases">
        <authorList>
            <person name="Chiriac C."/>
            <person name="Salcher M."/>
            <person name="Ghai R."/>
            <person name="Kavagutti S V."/>
        </authorList>
    </citation>
    <scope>NUCLEOTIDE SEQUENCE</scope>
</reference>
<dbReference type="NCBIfam" id="NF005574">
    <property type="entry name" value="PRK07259.1"/>
    <property type="match status" value="1"/>
</dbReference>
<comment type="pathway">
    <text evidence="3">Pyrimidine metabolism; UMP biosynthesis via de novo pathway.</text>
</comment>
<dbReference type="UniPathway" id="UPA00070"/>
<evidence type="ECO:0000313" key="11">
    <source>
        <dbReference type="EMBL" id="CAB4727519.1"/>
    </source>
</evidence>
<evidence type="ECO:0000256" key="1">
    <source>
        <dbReference type="ARBA" id="ARBA00001917"/>
    </source>
</evidence>
<feature type="domain" description="Dihydroorotate dehydrogenase catalytic" evidence="10">
    <location>
        <begin position="20"/>
        <end position="300"/>
    </location>
</feature>
<dbReference type="PANTHER" id="PTHR48109:SF1">
    <property type="entry name" value="DIHYDROOROTATE DEHYDROGENASE (FUMARATE)"/>
    <property type="match status" value="1"/>
</dbReference>
<organism evidence="13">
    <name type="scientific">freshwater metagenome</name>
    <dbReference type="NCBI Taxonomy" id="449393"/>
    <lineage>
        <taxon>unclassified sequences</taxon>
        <taxon>metagenomes</taxon>
        <taxon>ecological metagenomes</taxon>
    </lineage>
</organism>
<keyword evidence="9" id="KW-0560">Oxidoreductase</keyword>
<comment type="cofactor">
    <cofactor evidence="1">
        <name>FMN</name>
        <dbReference type="ChEBI" id="CHEBI:58210"/>
    </cofactor>
</comment>
<dbReference type="GO" id="GO:0044205">
    <property type="term" value="P:'de novo' UMP biosynthetic process"/>
    <property type="evidence" value="ECO:0007669"/>
    <property type="project" value="UniProtKB-UniPathway"/>
</dbReference>
<evidence type="ECO:0000256" key="7">
    <source>
        <dbReference type="ARBA" id="ARBA00022643"/>
    </source>
</evidence>
<dbReference type="SUPFAM" id="SSF51395">
    <property type="entry name" value="FMN-linked oxidoreductases"/>
    <property type="match status" value="1"/>
</dbReference>